<gene>
    <name evidence="1" type="ORF">GMARGA_LOCUS14107</name>
</gene>
<sequence>MIFQEGRLLLASSEEIDVLKLLQDINESILEEFVFDKDDALELLPDPSRSITEELALDKNDVELLSNINKSISEEFVLDKDDDLELIFKLGQLSSVYDK</sequence>
<comment type="caution">
    <text evidence="1">The sequence shown here is derived from an EMBL/GenBank/DDBJ whole genome shotgun (WGS) entry which is preliminary data.</text>
</comment>
<evidence type="ECO:0000313" key="2">
    <source>
        <dbReference type="Proteomes" id="UP000789901"/>
    </source>
</evidence>
<dbReference type="Proteomes" id="UP000789901">
    <property type="component" value="Unassembled WGS sequence"/>
</dbReference>
<name>A0ABN7V403_GIGMA</name>
<accession>A0ABN7V403</accession>
<proteinExistence type="predicted"/>
<dbReference type="EMBL" id="CAJVQB010009217">
    <property type="protein sequence ID" value="CAG8727856.1"/>
    <property type="molecule type" value="Genomic_DNA"/>
</dbReference>
<protein>
    <submittedName>
        <fullName evidence="1">20706_t:CDS:1</fullName>
    </submittedName>
</protein>
<keyword evidence="2" id="KW-1185">Reference proteome</keyword>
<feature type="non-terminal residue" evidence="1">
    <location>
        <position position="99"/>
    </location>
</feature>
<reference evidence="1 2" key="1">
    <citation type="submission" date="2021-06" db="EMBL/GenBank/DDBJ databases">
        <authorList>
            <person name="Kallberg Y."/>
            <person name="Tangrot J."/>
            <person name="Rosling A."/>
        </authorList>
    </citation>
    <scope>NUCLEOTIDE SEQUENCE [LARGE SCALE GENOMIC DNA]</scope>
    <source>
        <strain evidence="1 2">120-4 pot B 10/14</strain>
    </source>
</reference>
<evidence type="ECO:0000313" key="1">
    <source>
        <dbReference type="EMBL" id="CAG8727856.1"/>
    </source>
</evidence>
<organism evidence="1 2">
    <name type="scientific">Gigaspora margarita</name>
    <dbReference type="NCBI Taxonomy" id="4874"/>
    <lineage>
        <taxon>Eukaryota</taxon>
        <taxon>Fungi</taxon>
        <taxon>Fungi incertae sedis</taxon>
        <taxon>Mucoromycota</taxon>
        <taxon>Glomeromycotina</taxon>
        <taxon>Glomeromycetes</taxon>
        <taxon>Diversisporales</taxon>
        <taxon>Gigasporaceae</taxon>
        <taxon>Gigaspora</taxon>
    </lineage>
</organism>